<sequence length="79" mass="9288">MNNTTKLLSEERLNDNNFELWEFLIESILGTDKVLKFIKSDVVSEISIKLEKAKRTYKRARRPSRLCQSRKLIGPHRLA</sequence>
<evidence type="ECO:0000313" key="2">
    <source>
        <dbReference type="Proteomes" id="UP000193944"/>
    </source>
</evidence>
<dbReference type="AlphaFoldDB" id="A0A1Y1WHE3"/>
<proteinExistence type="predicted"/>
<keyword evidence="2" id="KW-1185">Reference proteome</keyword>
<reference evidence="1 2" key="1">
    <citation type="submission" date="2016-08" db="EMBL/GenBank/DDBJ databases">
        <title>A Parts List for Fungal Cellulosomes Revealed by Comparative Genomics.</title>
        <authorList>
            <consortium name="DOE Joint Genome Institute"/>
            <person name="Haitjema C.H."/>
            <person name="Gilmore S.P."/>
            <person name="Henske J.K."/>
            <person name="Solomon K.V."/>
            <person name="De Groot R."/>
            <person name="Kuo A."/>
            <person name="Mondo S.J."/>
            <person name="Salamov A.A."/>
            <person name="Labutti K."/>
            <person name="Zhao Z."/>
            <person name="Chiniquy J."/>
            <person name="Barry K."/>
            <person name="Brewer H.M."/>
            <person name="Purvine S.O."/>
            <person name="Wright A.T."/>
            <person name="Boxma B."/>
            <person name="Van Alen T."/>
            <person name="Hackstein J.H."/>
            <person name="Baker S.E."/>
            <person name="Grigoriev I.V."/>
            <person name="O'Malley M.A."/>
        </authorList>
    </citation>
    <scope>NUCLEOTIDE SEQUENCE [LARGE SCALE GENOMIC DNA]</scope>
    <source>
        <strain evidence="1 2">S4</strain>
    </source>
</reference>
<evidence type="ECO:0000313" key="1">
    <source>
        <dbReference type="EMBL" id="ORX72544.1"/>
    </source>
</evidence>
<protein>
    <submittedName>
        <fullName evidence="1">Uncharacterized protein</fullName>
    </submittedName>
</protein>
<dbReference type="Proteomes" id="UP000193944">
    <property type="component" value="Unassembled WGS sequence"/>
</dbReference>
<organism evidence="1 2">
    <name type="scientific">Anaeromyces robustus</name>
    <dbReference type="NCBI Taxonomy" id="1754192"/>
    <lineage>
        <taxon>Eukaryota</taxon>
        <taxon>Fungi</taxon>
        <taxon>Fungi incertae sedis</taxon>
        <taxon>Chytridiomycota</taxon>
        <taxon>Chytridiomycota incertae sedis</taxon>
        <taxon>Neocallimastigomycetes</taxon>
        <taxon>Neocallimastigales</taxon>
        <taxon>Neocallimastigaceae</taxon>
        <taxon>Anaeromyces</taxon>
    </lineage>
</organism>
<name>A0A1Y1WHE3_9FUNG</name>
<accession>A0A1Y1WHE3</accession>
<reference evidence="1 2" key="2">
    <citation type="submission" date="2016-08" db="EMBL/GenBank/DDBJ databases">
        <title>Pervasive Adenine N6-methylation of Active Genes in Fungi.</title>
        <authorList>
            <consortium name="DOE Joint Genome Institute"/>
            <person name="Mondo S.J."/>
            <person name="Dannebaum R.O."/>
            <person name="Kuo R.C."/>
            <person name="Labutti K."/>
            <person name="Haridas S."/>
            <person name="Kuo A."/>
            <person name="Salamov A."/>
            <person name="Ahrendt S.R."/>
            <person name="Lipzen A."/>
            <person name="Sullivan W."/>
            <person name="Andreopoulos W.B."/>
            <person name="Clum A."/>
            <person name="Lindquist E."/>
            <person name="Daum C."/>
            <person name="Ramamoorthy G.K."/>
            <person name="Gryganskyi A."/>
            <person name="Culley D."/>
            <person name="Magnuson J.K."/>
            <person name="James T.Y."/>
            <person name="O'Malley M.A."/>
            <person name="Stajich J.E."/>
            <person name="Spatafora J.W."/>
            <person name="Visel A."/>
            <person name="Grigoriev I.V."/>
        </authorList>
    </citation>
    <scope>NUCLEOTIDE SEQUENCE [LARGE SCALE GENOMIC DNA]</scope>
    <source>
        <strain evidence="1 2">S4</strain>
    </source>
</reference>
<dbReference type="EMBL" id="MCFG01000396">
    <property type="protein sequence ID" value="ORX72544.1"/>
    <property type="molecule type" value="Genomic_DNA"/>
</dbReference>
<gene>
    <name evidence="1" type="ORF">BCR32DRAFT_285758</name>
</gene>
<comment type="caution">
    <text evidence="1">The sequence shown here is derived from an EMBL/GenBank/DDBJ whole genome shotgun (WGS) entry which is preliminary data.</text>
</comment>